<dbReference type="RefSeq" id="WP_251837135.1">
    <property type="nucleotide sequence ID" value="NZ_JACSQG010000008.1"/>
</dbReference>
<proteinExistence type="predicted"/>
<dbReference type="Pfam" id="PF13649">
    <property type="entry name" value="Methyltransf_25"/>
    <property type="match status" value="1"/>
</dbReference>
<gene>
    <name evidence="2" type="ORF">H9642_14305</name>
</gene>
<dbReference type="InterPro" id="IPR029063">
    <property type="entry name" value="SAM-dependent_MTases_sf"/>
</dbReference>
<feature type="domain" description="Methyltransferase" evidence="1">
    <location>
        <begin position="55"/>
        <end position="141"/>
    </location>
</feature>
<dbReference type="CDD" id="cd02440">
    <property type="entry name" value="AdoMet_MTases"/>
    <property type="match status" value="1"/>
</dbReference>
<keyword evidence="3" id="KW-1185">Reference proteome</keyword>
<evidence type="ECO:0000313" key="3">
    <source>
        <dbReference type="Proteomes" id="UP000611945"/>
    </source>
</evidence>
<name>A0ABR8TRE6_9PSED</name>
<keyword evidence="2" id="KW-0808">Transferase</keyword>
<dbReference type="InterPro" id="IPR041698">
    <property type="entry name" value="Methyltransf_25"/>
</dbReference>
<dbReference type="Proteomes" id="UP000611945">
    <property type="component" value="Unassembled WGS sequence"/>
</dbReference>
<dbReference type="GO" id="GO:0008168">
    <property type="term" value="F:methyltransferase activity"/>
    <property type="evidence" value="ECO:0007669"/>
    <property type="project" value="UniProtKB-KW"/>
</dbReference>
<keyword evidence="2" id="KW-0489">Methyltransferase</keyword>
<dbReference type="Gene3D" id="3.40.50.150">
    <property type="entry name" value="Vaccinia Virus protein VP39"/>
    <property type="match status" value="1"/>
</dbReference>
<evidence type="ECO:0000259" key="1">
    <source>
        <dbReference type="Pfam" id="PF13649"/>
    </source>
</evidence>
<protein>
    <submittedName>
        <fullName evidence="2">Class I SAM-dependent methyltransferase</fullName>
    </submittedName>
</protein>
<sequence>MESDFKEHPKKVADNDFWGQVKRTVHGQPVSQEQIDMIVGSVRSSLTLRPDDVLLDLACGNGALSQYFYGECSEFHGVDFSEVLIARAKQYFEERPRRSFELSDVGSYIVSESNPERFTKALCYGSFSYFPEEVARLVLTNLSCKFKRIERVFIGNLPDLDRQAFFYTDGLDHTQELKEFNSKIGIWRSEAEFRLLAQDCGWEAEFKRMPKEYYAAHYRYDVILTRKA</sequence>
<dbReference type="SUPFAM" id="SSF53335">
    <property type="entry name" value="S-adenosyl-L-methionine-dependent methyltransferases"/>
    <property type="match status" value="1"/>
</dbReference>
<evidence type="ECO:0000313" key="2">
    <source>
        <dbReference type="EMBL" id="MBD7978353.1"/>
    </source>
</evidence>
<dbReference type="GO" id="GO:0032259">
    <property type="term" value="P:methylation"/>
    <property type="evidence" value="ECO:0007669"/>
    <property type="project" value="UniProtKB-KW"/>
</dbReference>
<comment type="caution">
    <text evidence="2">The sequence shown here is derived from an EMBL/GenBank/DDBJ whole genome shotgun (WGS) entry which is preliminary data.</text>
</comment>
<organism evidence="2 3">
    <name type="scientific">Serpens gallinarum</name>
    <dbReference type="NCBI Taxonomy" id="2763075"/>
    <lineage>
        <taxon>Bacteria</taxon>
        <taxon>Pseudomonadati</taxon>
        <taxon>Pseudomonadota</taxon>
        <taxon>Gammaproteobacteria</taxon>
        <taxon>Pseudomonadales</taxon>
        <taxon>Pseudomonadaceae</taxon>
        <taxon>Pseudomonas</taxon>
    </lineage>
</organism>
<dbReference type="EMBL" id="JACSQG010000008">
    <property type="protein sequence ID" value="MBD7978353.1"/>
    <property type="molecule type" value="Genomic_DNA"/>
</dbReference>
<accession>A0ABR8TRE6</accession>
<reference evidence="2 3" key="1">
    <citation type="submission" date="2020-08" db="EMBL/GenBank/DDBJ databases">
        <title>A Genomic Blueprint of the Chicken Gut Microbiome.</title>
        <authorList>
            <person name="Gilroy R."/>
            <person name="Ravi A."/>
            <person name="Getino M."/>
            <person name="Pursley I."/>
            <person name="Horton D.L."/>
            <person name="Alikhan N.-F."/>
            <person name="Baker D."/>
            <person name="Gharbi K."/>
            <person name="Hall N."/>
            <person name="Watson M."/>
            <person name="Adriaenssens E.M."/>
            <person name="Foster-Nyarko E."/>
            <person name="Jarju S."/>
            <person name="Secka A."/>
            <person name="Antonio M."/>
            <person name="Oren A."/>
            <person name="Chaudhuri R."/>
            <person name="La Ragione R.M."/>
            <person name="Hildebrand F."/>
            <person name="Pallen M.J."/>
        </authorList>
    </citation>
    <scope>NUCLEOTIDE SEQUENCE [LARGE SCALE GENOMIC DNA]</scope>
    <source>
        <strain evidence="2 3">Sa2CUA2</strain>
    </source>
</reference>